<proteinExistence type="predicted"/>
<dbReference type="PANTHER" id="PTHR43867">
    <property type="entry name" value="CELLULOSE SYNTHASE CATALYTIC SUBUNIT A [UDP-FORMING]"/>
    <property type="match status" value="1"/>
</dbReference>
<feature type="transmembrane region" description="Helical" evidence="7">
    <location>
        <begin position="235"/>
        <end position="256"/>
    </location>
</feature>
<keyword evidence="4 7" id="KW-0812">Transmembrane</keyword>
<dbReference type="STRING" id="1408157.A0A1J7IVN2"/>
<evidence type="ECO:0000313" key="9">
    <source>
        <dbReference type="EMBL" id="OIW31243.1"/>
    </source>
</evidence>
<dbReference type="PANTHER" id="PTHR43867:SF2">
    <property type="entry name" value="CELLULOSE SYNTHASE CATALYTIC SUBUNIT A [UDP-FORMING]"/>
    <property type="match status" value="1"/>
</dbReference>
<keyword evidence="6 7" id="KW-0472">Membrane</keyword>
<feature type="transmembrane region" description="Helical" evidence="7">
    <location>
        <begin position="298"/>
        <end position="316"/>
    </location>
</feature>
<keyword evidence="10" id="KW-1185">Reference proteome</keyword>
<dbReference type="InParanoid" id="A0A1J7IVN2"/>
<name>A0A1J7IVN2_9PEZI</name>
<feature type="domain" description="Glycosyltransferase 2-like" evidence="8">
    <location>
        <begin position="6"/>
        <end position="177"/>
    </location>
</feature>
<dbReference type="GO" id="GO:0016020">
    <property type="term" value="C:membrane"/>
    <property type="evidence" value="ECO:0007669"/>
    <property type="project" value="UniProtKB-SubCell"/>
</dbReference>
<keyword evidence="5 7" id="KW-1133">Transmembrane helix</keyword>
<dbReference type="InterPro" id="IPR050321">
    <property type="entry name" value="Glycosyltr_2/OpgH_subfam"/>
</dbReference>
<feature type="transmembrane region" description="Helical" evidence="7">
    <location>
        <begin position="159"/>
        <end position="184"/>
    </location>
</feature>
<organism evidence="9 10">
    <name type="scientific">Coniochaeta ligniaria NRRL 30616</name>
    <dbReference type="NCBI Taxonomy" id="1408157"/>
    <lineage>
        <taxon>Eukaryota</taxon>
        <taxon>Fungi</taxon>
        <taxon>Dikarya</taxon>
        <taxon>Ascomycota</taxon>
        <taxon>Pezizomycotina</taxon>
        <taxon>Sordariomycetes</taxon>
        <taxon>Sordariomycetidae</taxon>
        <taxon>Coniochaetales</taxon>
        <taxon>Coniochaetaceae</taxon>
        <taxon>Coniochaeta</taxon>
    </lineage>
</organism>
<feature type="transmembrane region" description="Helical" evidence="7">
    <location>
        <begin position="399"/>
        <end position="418"/>
    </location>
</feature>
<accession>A0A1J7IVN2</accession>
<dbReference type="AlphaFoldDB" id="A0A1J7IVN2"/>
<protein>
    <recommendedName>
        <fullName evidence="8">Glycosyltransferase 2-like domain-containing protein</fullName>
    </recommendedName>
</protein>
<evidence type="ECO:0000256" key="5">
    <source>
        <dbReference type="ARBA" id="ARBA00022989"/>
    </source>
</evidence>
<dbReference type="Gene3D" id="3.90.550.10">
    <property type="entry name" value="Spore Coat Polysaccharide Biosynthesis Protein SpsA, Chain A"/>
    <property type="match status" value="1"/>
</dbReference>
<feature type="transmembrane region" description="Helical" evidence="7">
    <location>
        <begin position="328"/>
        <end position="359"/>
    </location>
</feature>
<evidence type="ECO:0000256" key="6">
    <source>
        <dbReference type="ARBA" id="ARBA00023136"/>
    </source>
</evidence>
<dbReference type="InterPro" id="IPR029044">
    <property type="entry name" value="Nucleotide-diphossugar_trans"/>
</dbReference>
<gene>
    <name evidence="9" type="ORF">CONLIGDRAFT_631162</name>
</gene>
<sequence length="419" mass="47414">MIPERDWLRALIPHMLINPKCSMTCPPQLFYNVPKEDPLAQTLDTFVHISEPLKDTMGVAWCTGSGYVVRRKALEDIGGFPLGSLAEDVCCSSLLLGAGWDTAFVHEPLQFGTVPDTLASHLKQRTRWTIGTVQTAIKLRLSVYGPLVRHMTFPQRLCGFVYTTSTFFTVFLVISMLTCPIVLLAGGNLVPFANYAQLRWLIRALWGSMMFTRLNEIVAYLPCGYHTGRRDDRAMMWMAIFHAVAIIRTFVLPKWLGGKIAVFTSSGSQKAELNERDARLRAPLWRRLKVTIWDCNCYMHLAYILFVVAAVVYATVRNFRDSHTTKDLLIALLTHACWPPVIWLTCAMSCAVPIFYAIWPPNCPEREELLDRDPKTGVAYPKEAAKEIEAGMTAWAHEALYSLITLYTTGIFIVSFWIH</sequence>
<keyword evidence="3" id="KW-0808">Transferase</keyword>
<evidence type="ECO:0000256" key="2">
    <source>
        <dbReference type="ARBA" id="ARBA00022676"/>
    </source>
</evidence>
<dbReference type="OrthoDB" id="72851at2759"/>
<dbReference type="Proteomes" id="UP000182658">
    <property type="component" value="Unassembled WGS sequence"/>
</dbReference>
<evidence type="ECO:0000313" key="10">
    <source>
        <dbReference type="Proteomes" id="UP000182658"/>
    </source>
</evidence>
<evidence type="ECO:0000256" key="1">
    <source>
        <dbReference type="ARBA" id="ARBA00004141"/>
    </source>
</evidence>
<keyword evidence="2" id="KW-0328">Glycosyltransferase</keyword>
<evidence type="ECO:0000256" key="7">
    <source>
        <dbReference type="SAM" id="Phobius"/>
    </source>
</evidence>
<dbReference type="GO" id="GO:0016757">
    <property type="term" value="F:glycosyltransferase activity"/>
    <property type="evidence" value="ECO:0007669"/>
    <property type="project" value="UniProtKB-KW"/>
</dbReference>
<evidence type="ECO:0000256" key="3">
    <source>
        <dbReference type="ARBA" id="ARBA00022679"/>
    </source>
</evidence>
<comment type="subcellular location">
    <subcellularLocation>
        <location evidence="1">Membrane</location>
        <topology evidence="1">Multi-pass membrane protein</topology>
    </subcellularLocation>
</comment>
<reference evidence="9 10" key="1">
    <citation type="submission" date="2016-10" db="EMBL/GenBank/DDBJ databases">
        <title>Draft genome sequence of Coniochaeta ligniaria NRRL30616, a lignocellulolytic fungus for bioabatement of inhibitors in plant biomass hydrolysates.</title>
        <authorList>
            <consortium name="DOE Joint Genome Institute"/>
            <person name="Jimenez D.J."/>
            <person name="Hector R.E."/>
            <person name="Riley R."/>
            <person name="Sun H."/>
            <person name="Grigoriev I.V."/>
            <person name="Van Elsas J.D."/>
            <person name="Nichols N.N."/>
        </authorList>
    </citation>
    <scope>NUCLEOTIDE SEQUENCE [LARGE SCALE GENOMIC DNA]</scope>
    <source>
        <strain evidence="9 10">NRRL 30616</strain>
    </source>
</reference>
<dbReference type="SUPFAM" id="SSF53448">
    <property type="entry name" value="Nucleotide-diphospho-sugar transferases"/>
    <property type="match status" value="1"/>
</dbReference>
<dbReference type="InterPro" id="IPR001173">
    <property type="entry name" value="Glyco_trans_2-like"/>
</dbReference>
<evidence type="ECO:0000256" key="4">
    <source>
        <dbReference type="ARBA" id="ARBA00022692"/>
    </source>
</evidence>
<dbReference type="Pfam" id="PF13632">
    <property type="entry name" value="Glyco_trans_2_3"/>
    <property type="match status" value="1"/>
</dbReference>
<dbReference type="EMBL" id="KV875096">
    <property type="protein sequence ID" value="OIW31243.1"/>
    <property type="molecule type" value="Genomic_DNA"/>
</dbReference>
<evidence type="ECO:0000259" key="8">
    <source>
        <dbReference type="Pfam" id="PF13632"/>
    </source>
</evidence>